<dbReference type="CDD" id="cd00293">
    <property type="entry name" value="USP-like"/>
    <property type="match status" value="1"/>
</dbReference>
<dbReference type="PANTHER" id="PTHR46268:SF6">
    <property type="entry name" value="UNIVERSAL STRESS PROTEIN UP12"/>
    <property type="match status" value="1"/>
</dbReference>
<dbReference type="PANTHER" id="PTHR46268">
    <property type="entry name" value="STRESS RESPONSE PROTEIN NHAX"/>
    <property type="match status" value="1"/>
</dbReference>
<dbReference type="Pfam" id="PF00582">
    <property type="entry name" value="Usp"/>
    <property type="match status" value="1"/>
</dbReference>
<dbReference type="PRINTS" id="PR01438">
    <property type="entry name" value="UNVRSLSTRESS"/>
</dbReference>
<dbReference type="AlphaFoldDB" id="A0A1H8PA61"/>
<reference evidence="4" key="1">
    <citation type="submission" date="2016-10" db="EMBL/GenBank/DDBJ databases">
        <authorList>
            <person name="Varghese N."/>
            <person name="Submissions S."/>
        </authorList>
    </citation>
    <scope>NUCLEOTIDE SEQUENCE [LARGE SCALE GENOMIC DNA]</scope>
    <source>
        <strain evidence="4">CGMCC 1.10121</strain>
    </source>
</reference>
<evidence type="ECO:0000259" key="2">
    <source>
        <dbReference type="Pfam" id="PF00582"/>
    </source>
</evidence>
<dbReference type="Gene3D" id="3.40.50.620">
    <property type="entry name" value="HUPs"/>
    <property type="match status" value="1"/>
</dbReference>
<dbReference type="InterPro" id="IPR006016">
    <property type="entry name" value="UspA"/>
</dbReference>
<name>A0A1H8PA61_9EURY</name>
<comment type="similarity">
    <text evidence="1">Belongs to the universal stress protein A family.</text>
</comment>
<proteinExistence type="inferred from homology"/>
<organism evidence="3 4">
    <name type="scientific">Halogranum amylolyticum</name>
    <dbReference type="NCBI Taxonomy" id="660520"/>
    <lineage>
        <taxon>Archaea</taxon>
        <taxon>Methanobacteriati</taxon>
        <taxon>Methanobacteriota</taxon>
        <taxon>Stenosarchaea group</taxon>
        <taxon>Halobacteria</taxon>
        <taxon>Halobacteriales</taxon>
        <taxon>Haloferacaceae</taxon>
    </lineage>
</organism>
<gene>
    <name evidence="3" type="ORF">SAMN04487948_102171</name>
</gene>
<sequence length="133" mass="13983">MYHVVLGVDDDEAHARQCARDIVDLPGESTEKRVTIIHSFSDNPSGASATQIASVREASDLFEAADVEYDVEESSGDPAEAIIDVANDVDADLVVVGGRKRSPAGKALFGSVTQTVILNAGRPVMVTGVTKEA</sequence>
<keyword evidence="4" id="KW-1185">Reference proteome</keyword>
<dbReference type="Proteomes" id="UP000199126">
    <property type="component" value="Unassembled WGS sequence"/>
</dbReference>
<protein>
    <submittedName>
        <fullName evidence="3">Universal stress protein family protein</fullName>
    </submittedName>
</protein>
<dbReference type="RefSeq" id="WP_089821266.1">
    <property type="nucleotide sequence ID" value="NZ_FODV01000002.1"/>
</dbReference>
<accession>A0A1H8PA61</accession>
<evidence type="ECO:0000256" key="1">
    <source>
        <dbReference type="ARBA" id="ARBA00008791"/>
    </source>
</evidence>
<feature type="domain" description="UspA" evidence="2">
    <location>
        <begin position="1"/>
        <end position="127"/>
    </location>
</feature>
<dbReference type="EMBL" id="FODV01000002">
    <property type="protein sequence ID" value="SEO38624.1"/>
    <property type="molecule type" value="Genomic_DNA"/>
</dbReference>
<dbReference type="InterPro" id="IPR006015">
    <property type="entry name" value="Universal_stress_UspA"/>
</dbReference>
<dbReference type="InterPro" id="IPR014729">
    <property type="entry name" value="Rossmann-like_a/b/a_fold"/>
</dbReference>
<dbReference type="SUPFAM" id="SSF52402">
    <property type="entry name" value="Adenine nucleotide alpha hydrolases-like"/>
    <property type="match status" value="1"/>
</dbReference>
<dbReference type="OrthoDB" id="281037at2157"/>
<evidence type="ECO:0000313" key="3">
    <source>
        <dbReference type="EMBL" id="SEO38624.1"/>
    </source>
</evidence>
<evidence type="ECO:0000313" key="4">
    <source>
        <dbReference type="Proteomes" id="UP000199126"/>
    </source>
</evidence>